<reference evidence="1 2" key="1">
    <citation type="submission" date="2014-08" db="EMBL/GenBank/DDBJ databases">
        <authorList>
            <person name="Kuleshov K."/>
            <person name="Dedkov V."/>
            <person name="Markelov M."/>
            <person name="Pimkina E."/>
        </authorList>
    </citation>
    <scope>NUCLEOTIDE SEQUENCE [LARGE SCALE GENOMIC DNA]</scope>
    <source>
        <strain evidence="2">TOA</strain>
    </source>
</reference>
<dbReference type="AlphaFoldDB" id="A0A2K9YTQ5"/>
<dbReference type="Proteomes" id="UP000029712">
    <property type="component" value="Chromosome"/>
</dbReference>
<dbReference type="SUPFAM" id="SSF53067">
    <property type="entry name" value="Actin-like ATPase domain"/>
    <property type="match status" value="1"/>
</dbReference>
<dbReference type="EMBL" id="CP033021">
    <property type="protein sequence ID" value="AYN65547.1"/>
    <property type="molecule type" value="Genomic_DNA"/>
</dbReference>
<name>A0A2K9YTQ5_METHO</name>
<reference evidence="1 2" key="2">
    <citation type="submission" date="2018-10" db="EMBL/GenBank/DDBJ databases">
        <title>Detection and isolation of Mycoplasma hominis as a predominant microorganism from pelvic cavity of patient with salpingitis and tubo-ovarian abscess.</title>
        <authorList>
            <person name="Guschin A.E."/>
            <person name="Khayrullina G.A."/>
            <person name="Rakovskaya I.V."/>
            <person name="Shelenkov A.A."/>
            <person name="Shagin D.A."/>
        </authorList>
    </citation>
    <scope>NUCLEOTIDE SEQUENCE [LARGE SCALE GENOMIC DNA]</scope>
    <source>
        <strain evidence="2">TOA</strain>
    </source>
</reference>
<evidence type="ECO:0000313" key="1">
    <source>
        <dbReference type="EMBL" id="AYN65547.1"/>
    </source>
</evidence>
<accession>A0A2K9YTQ5</accession>
<sequence>MKLFIETSLSDFYISLIDENYCEIDCIFIANLVKKTDAFFENLNYLLNKNNFKLSSISEIYTTLGPGSFSGARIGLVFAKTVAQLSNIKLFVAPTYSLFYTQKKLQHEDCNLINIKANKYNVYSIIVDPFECHMQENLGNFDLFNKELFSKNIEQYLKEFKQVNDIENCELIYLHDPQIGEIKC</sequence>
<dbReference type="Gene3D" id="3.30.420.40">
    <property type="match status" value="1"/>
</dbReference>
<dbReference type="InterPro" id="IPR043129">
    <property type="entry name" value="ATPase_NBD"/>
</dbReference>
<dbReference type="RefSeq" id="WP_012855670.1">
    <property type="nucleotide sequence ID" value="NZ_CP009677.1"/>
</dbReference>
<dbReference type="InterPro" id="IPR000905">
    <property type="entry name" value="Gcp-like_dom"/>
</dbReference>
<dbReference type="Pfam" id="PF00814">
    <property type="entry name" value="TsaD"/>
    <property type="match status" value="1"/>
</dbReference>
<evidence type="ECO:0000313" key="2">
    <source>
        <dbReference type="Proteomes" id="UP000029712"/>
    </source>
</evidence>
<gene>
    <name evidence="1" type="ORF">KN71_002495</name>
</gene>
<proteinExistence type="predicted"/>
<organism evidence="1 2">
    <name type="scientific">Metamycoplasma hominis</name>
    <name type="common">Mycoplasma hominis</name>
    <dbReference type="NCBI Taxonomy" id="2098"/>
    <lineage>
        <taxon>Bacteria</taxon>
        <taxon>Bacillati</taxon>
        <taxon>Mycoplasmatota</taxon>
        <taxon>Mycoplasmoidales</taxon>
        <taxon>Metamycoplasmataceae</taxon>
        <taxon>Metamycoplasma</taxon>
    </lineage>
</organism>
<dbReference type="OrthoDB" id="9784166at2"/>
<protein>
    <submittedName>
        <fullName evidence="1">Uncharacterized protein</fullName>
    </submittedName>
</protein>